<dbReference type="Proteomes" id="UP001596106">
    <property type="component" value="Unassembled WGS sequence"/>
</dbReference>
<dbReference type="RefSeq" id="WP_379848520.1">
    <property type="nucleotide sequence ID" value="NZ_JBHSMA010000007.1"/>
</dbReference>
<organism evidence="2 3">
    <name type="scientific">Larkinella bovis</name>
    <dbReference type="NCBI Taxonomy" id="683041"/>
    <lineage>
        <taxon>Bacteria</taxon>
        <taxon>Pseudomonadati</taxon>
        <taxon>Bacteroidota</taxon>
        <taxon>Cytophagia</taxon>
        <taxon>Cytophagales</taxon>
        <taxon>Spirosomataceae</taxon>
        <taxon>Larkinella</taxon>
    </lineage>
</organism>
<protein>
    <recommendedName>
        <fullName evidence="4">Outer membrane protein beta-barrel domain-containing protein</fullName>
    </recommendedName>
</protein>
<keyword evidence="1" id="KW-0732">Signal</keyword>
<proteinExistence type="predicted"/>
<comment type="caution">
    <text evidence="2">The sequence shown here is derived from an EMBL/GenBank/DDBJ whole genome shotgun (WGS) entry which is preliminary data.</text>
</comment>
<gene>
    <name evidence="2" type="ORF">ACFPMF_20085</name>
</gene>
<evidence type="ECO:0000313" key="2">
    <source>
        <dbReference type="EMBL" id="MFC5411632.1"/>
    </source>
</evidence>
<keyword evidence="3" id="KW-1185">Reference proteome</keyword>
<sequence length="255" mass="28385">MRKIITLVFVLFSAVAYSQTPTSKRLSSGIDIGAGFKKDYLVPSFTYYELLNLDANQTFSIGWTVRVGAFYAKNLDYITAPARLTREKTGFAALSAPLVEDNLDTMRFSRVSATSANLGVRAQIRLGPVELGASADVIGFGFGKNRRGIYHSSTGMFMGADTAGKEVKLSFSDHPTQYAQPKRINTRLLGDNDQGALATEVYVRLLVMRRLGVRVSYQWITTEMHASNENIVTENQRFRNRASMVYVGLSFPFFK</sequence>
<evidence type="ECO:0000313" key="3">
    <source>
        <dbReference type="Proteomes" id="UP001596106"/>
    </source>
</evidence>
<evidence type="ECO:0000256" key="1">
    <source>
        <dbReference type="SAM" id="SignalP"/>
    </source>
</evidence>
<dbReference type="EMBL" id="JBHSMA010000007">
    <property type="protein sequence ID" value="MFC5411632.1"/>
    <property type="molecule type" value="Genomic_DNA"/>
</dbReference>
<feature type="signal peptide" evidence="1">
    <location>
        <begin position="1"/>
        <end position="18"/>
    </location>
</feature>
<reference evidence="3" key="1">
    <citation type="journal article" date="2019" name="Int. J. Syst. Evol. Microbiol.">
        <title>The Global Catalogue of Microorganisms (GCM) 10K type strain sequencing project: providing services to taxonomists for standard genome sequencing and annotation.</title>
        <authorList>
            <consortium name="The Broad Institute Genomics Platform"/>
            <consortium name="The Broad Institute Genome Sequencing Center for Infectious Disease"/>
            <person name="Wu L."/>
            <person name="Ma J."/>
        </authorList>
    </citation>
    <scope>NUCLEOTIDE SEQUENCE [LARGE SCALE GENOMIC DNA]</scope>
    <source>
        <strain evidence="3">CCUG 55250</strain>
    </source>
</reference>
<evidence type="ECO:0008006" key="4">
    <source>
        <dbReference type="Google" id="ProtNLM"/>
    </source>
</evidence>
<feature type="chain" id="PRO_5047107344" description="Outer membrane protein beta-barrel domain-containing protein" evidence="1">
    <location>
        <begin position="19"/>
        <end position="255"/>
    </location>
</feature>
<name>A0ABW0IGQ2_9BACT</name>
<accession>A0ABW0IGQ2</accession>